<keyword evidence="2" id="KW-1185">Reference proteome</keyword>
<protein>
    <submittedName>
        <fullName evidence="1">Uncharacterized protein</fullName>
    </submittedName>
</protein>
<dbReference type="AlphaFoldDB" id="A0ABD2B0B4"/>
<reference evidence="1 2" key="1">
    <citation type="journal article" date="2024" name="Ann. Entomol. Soc. Am.">
        <title>Genomic analyses of the southern and eastern yellowjacket wasps (Hymenoptera: Vespidae) reveal evolutionary signatures of social life.</title>
        <authorList>
            <person name="Catto M.A."/>
            <person name="Caine P.B."/>
            <person name="Orr S.E."/>
            <person name="Hunt B.G."/>
            <person name="Goodisman M.A.D."/>
        </authorList>
    </citation>
    <scope>NUCLEOTIDE SEQUENCE [LARGE SCALE GENOMIC DNA]</scope>
    <source>
        <strain evidence="1">233</strain>
        <tissue evidence="1">Head and thorax</tissue>
    </source>
</reference>
<organism evidence="1 2">
    <name type="scientific">Vespula squamosa</name>
    <name type="common">Southern yellow jacket</name>
    <name type="synonym">Wasp</name>
    <dbReference type="NCBI Taxonomy" id="30214"/>
    <lineage>
        <taxon>Eukaryota</taxon>
        <taxon>Metazoa</taxon>
        <taxon>Ecdysozoa</taxon>
        <taxon>Arthropoda</taxon>
        <taxon>Hexapoda</taxon>
        <taxon>Insecta</taxon>
        <taxon>Pterygota</taxon>
        <taxon>Neoptera</taxon>
        <taxon>Endopterygota</taxon>
        <taxon>Hymenoptera</taxon>
        <taxon>Apocrita</taxon>
        <taxon>Aculeata</taxon>
        <taxon>Vespoidea</taxon>
        <taxon>Vespidae</taxon>
        <taxon>Vespinae</taxon>
        <taxon>Vespula</taxon>
    </lineage>
</organism>
<name>A0ABD2B0B4_VESSQ</name>
<dbReference type="Proteomes" id="UP001607302">
    <property type="component" value="Unassembled WGS sequence"/>
</dbReference>
<evidence type="ECO:0000313" key="2">
    <source>
        <dbReference type="Proteomes" id="UP001607302"/>
    </source>
</evidence>
<dbReference type="EMBL" id="JAUDFV010000134">
    <property type="protein sequence ID" value="KAL2725992.1"/>
    <property type="molecule type" value="Genomic_DNA"/>
</dbReference>
<comment type="caution">
    <text evidence="1">The sequence shown here is derived from an EMBL/GenBank/DDBJ whole genome shotgun (WGS) entry which is preliminary data.</text>
</comment>
<accession>A0ABD2B0B4</accession>
<gene>
    <name evidence="1" type="ORF">V1478_007663</name>
</gene>
<proteinExistence type="predicted"/>
<evidence type="ECO:0000313" key="1">
    <source>
        <dbReference type="EMBL" id="KAL2725992.1"/>
    </source>
</evidence>
<sequence length="176" mass="20970">MKRMETRLESRKENLSETSFFDGQIIKGYLPDNTIAIRCNEHKLDVIEKSVDTIFFHIASMDDKLLQNVSSSNWCEYKMVEEELYNRILKLGVYDVVVIFTADNADRLEELGCKMPILKELKKEQYIHDPINKIYWKIIDREIVAYQEGPWYYSQLFLDTFTKKEERFNTMSCLKI</sequence>